<evidence type="ECO:0000256" key="3">
    <source>
        <dbReference type="ARBA" id="ARBA00022741"/>
    </source>
</evidence>
<keyword evidence="5 6" id="KW-0067">ATP-binding</keyword>
<dbReference type="EMBL" id="BEGY01000048">
    <property type="protein sequence ID" value="GAX80075.1"/>
    <property type="molecule type" value="Genomic_DNA"/>
</dbReference>
<dbReference type="PANTHER" id="PTHR24350">
    <property type="entry name" value="SERINE/THREONINE-PROTEIN KINASE IAL-RELATED"/>
    <property type="match status" value="1"/>
</dbReference>
<evidence type="ECO:0000256" key="7">
    <source>
        <dbReference type="SAM" id="MobiDB-lite"/>
    </source>
</evidence>
<dbReference type="STRING" id="1157962.A0A250XAE6"/>
<feature type="binding site" evidence="6">
    <location>
        <position position="241"/>
    </location>
    <ligand>
        <name>ATP</name>
        <dbReference type="ChEBI" id="CHEBI:30616"/>
    </ligand>
</feature>
<reference evidence="9 10" key="1">
    <citation type="submission" date="2017-08" db="EMBL/GenBank/DDBJ databases">
        <title>Acidophilic green algal genome provides insights into adaptation to an acidic environment.</title>
        <authorList>
            <person name="Hirooka S."/>
            <person name="Hirose Y."/>
            <person name="Kanesaki Y."/>
            <person name="Higuchi S."/>
            <person name="Fujiwara T."/>
            <person name="Onuma R."/>
            <person name="Era A."/>
            <person name="Ohbayashi R."/>
            <person name="Uzuka A."/>
            <person name="Nozaki H."/>
            <person name="Yoshikawa H."/>
            <person name="Miyagishima S.Y."/>
        </authorList>
    </citation>
    <scope>NUCLEOTIDE SEQUENCE [LARGE SCALE GENOMIC DNA]</scope>
    <source>
        <strain evidence="9 10">NIES-2499</strain>
    </source>
</reference>
<dbReference type="InterPro" id="IPR011009">
    <property type="entry name" value="Kinase-like_dom_sf"/>
</dbReference>
<feature type="region of interest" description="Disordered" evidence="7">
    <location>
        <begin position="484"/>
        <end position="508"/>
    </location>
</feature>
<feature type="compositionally biased region" description="Basic and acidic residues" evidence="7">
    <location>
        <begin position="1"/>
        <end position="18"/>
    </location>
</feature>
<dbReference type="Gene3D" id="1.10.510.10">
    <property type="entry name" value="Transferase(Phosphotransferase) domain 1"/>
    <property type="match status" value="1"/>
</dbReference>
<evidence type="ECO:0000313" key="9">
    <source>
        <dbReference type="EMBL" id="GAX80075.1"/>
    </source>
</evidence>
<feature type="region of interest" description="Disordered" evidence="7">
    <location>
        <begin position="651"/>
        <end position="697"/>
    </location>
</feature>
<feature type="compositionally biased region" description="Basic and acidic residues" evidence="7">
    <location>
        <begin position="72"/>
        <end position="90"/>
    </location>
</feature>
<feature type="region of interest" description="Disordered" evidence="7">
    <location>
        <begin position="71"/>
        <end position="106"/>
    </location>
</feature>
<keyword evidence="1" id="KW-0723">Serine/threonine-protein kinase</keyword>
<feature type="binding site" evidence="6">
    <location>
        <begin position="289"/>
        <end position="291"/>
    </location>
    <ligand>
        <name>ATP</name>
        <dbReference type="ChEBI" id="CHEBI:30616"/>
    </ligand>
</feature>
<feature type="region of interest" description="Disordered" evidence="7">
    <location>
        <begin position="1"/>
        <end position="27"/>
    </location>
</feature>
<evidence type="ECO:0000256" key="4">
    <source>
        <dbReference type="ARBA" id="ARBA00022777"/>
    </source>
</evidence>
<dbReference type="SUPFAM" id="SSF56112">
    <property type="entry name" value="Protein kinase-like (PK-like)"/>
    <property type="match status" value="1"/>
</dbReference>
<feature type="region of interest" description="Disordered" evidence="7">
    <location>
        <begin position="46"/>
        <end position="65"/>
    </location>
</feature>
<comment type="caution">
    <text evidence="9">The sequence shown here is derived from an EMBL/GenBank/DDBJ whole genome shotgun (WGS) entry which is preliminary data.</text>
</comment>
<accession>A0A250XAE6</accession>
<evidence type="ECO:0000256" key="1">
    <source>
        <dbReference type="ARBA" id="ARBA00022527"/>
    </source>
</evidence>
<dbReference type="OrthoDB" id="377346at2759"/>
<feature type="compositionally biased region" description="Low complexity" evidence="7">
    <location>
        <begin position="489"/>
        <end position="502"/>
    </location>
</feature>
<dbReference type="GO" id="GO:0005524">
    <property type="term" value="F:ATP binding"/>
    <property type="evidence" value="ECO:0007669"/>
    <property type="project" value="UniProtKB-KW"/>
</dbReference>
<keyword evidence="4" id="KW-0418">Kinase</keyword>
<feature type="compositionally biased region" description="Polar residues" evidence="7">
    <location>
        <begin position="661"/>
        <end position="675"/>
    </location>
</feature>
<dbReference type="AlphaFoldDB" id="A0A250XAE6"/>
<proteinExistence type="predicted"/>
<dbReference type="InterPro" id="IPR030616">
    <property type="entry name" value="Aur-like"/>
</dbReference>
<sequence length="697" mass="78380">MGSPGRKQDADARPEFHKSQSLPNSVKKSWLTTKLNGLFKFISSVDPSSRDRALHEDDKRLNNDATQTVVHVSEKEPQKPTHQSCTDKEAASTVTGTPSRNQHVDKSTSIGRNFRTFIHSLGRNREQLKQQPKTIRSGSLQVKRADAQDTRVILAAHVAEASRNKVINISRNVALLNMPLDTQQLKRDTNILAMCDDLPPGMKRPVWCIGDYTHLEKVHEGYASSVYRALCRLSKRKVVLKIYHPDLLHEISRYQLLREARLHVTLMHPNIIRMYAAFKQADGVVLVQEYADGGDLLQLLVRSGARLSERTTVQLVVKPLLKALYYLHSKSIVHRQLENILFTGPDLTLKLADFGLCLNVREERSVTRAGTLDYMAPEILRCPTKELPLDNKDRTDLAYTVSVDIWALGVMTYELLNGVPPFTRQLREETELLIMRAGQPMFLVHASDMAKEFVYSCLVRKSHQRSSAWQLLRFPWIKVVNRPPSTQISSSGTDSMRSSRPSQRVEASASLIRSTTLSARATPTRSLVASKTHMSMIERPETSGVEPTGGDGYEEILPVHREIVEIQEVDRDGSNRHMAEQQRVQASQRLQSWADKDVRGEGIPAVPCRDDMLRPSGSITSVDGEVHDEWGVVTERRALRASGVRRLERSISELSRHTTEAGHTSNARSRMTDASSMDGEDEEEDEGHIPGSVPQDL</sequence>
<keyword evidence="3 6" id="KW-0547">Nucleotide-binding</keyword>
<evidence type="ECO:0000313" key="10">
    <source>
        <dbReference type="Proteomes" id="UP000232323"/>
    </source>
</evidence>
<feature type="compositionally biased region" description="Polar residues" evidence="7">
    <location>
        <begin position="92"/>
        <end position="106"/>
    </location>
</feature>
<feature type="compositionally biased region" description="Basic and acidic residues" evidence="7">
    <location>
        <begin position="48"/>
        <end position="62"/>
    </location>
</feature>
<feature type="binding site" evidence="6">
    <location>
        <position position="353"/>
    </location>
    <ligand>
        <name>ATP</name>
        <dbReference type="ChEBI" id="CHEBI:30616"/>
    </ligand>
</feature>
<evidence type="ECO:0000256" key="6">
    <source>
        <dbReference type="PIRSR" id="PIRSR630616-2"/>
    </source>
</evidence>
<dbReference type="GO" id="GO:0004674">
    <property type="term" value="F:protein serine/threonine kinase activity"/>
    <property type="evidence" value="ECO:0007669"/>
    <property type="project" value="UniProtKB-KW"/>
</dbReference>
<feature type="compositionally biased region" description="Basic and acidic residues" evidence="7">
    <location>
        <begin position="651"/>
        <end position="660"/>
    </location>
</feature>
<evidence type="ECO:0000256" key="2">
    <source>
        <dbReference type="ARBA" id="ARBA00022679"/>
    </source>
</evidence>
<dbReference type="PROSITE" id="PS50011">
    <property type="entry name" value="PROTEIN_KINASE_DOM"/>
    <property type="match status" value="1"/>
</dbReference>
<dbReference type="Pfam" id="PF00069">
    <property type="entry name" value="Pkinase"/>
    <property type="match status" value="1"/>
</dbReference>
<gene>
    <name evidence="9" type="ORF">CEUSTIGMA_g7513.t1</name>
</gene>
<evidence type="ECO:0000256" key="5">
    <source>
        <dbReference type="ARBA" id="ARBA00022840"/>
    </source>
</evidence>
<dbReference type="Proteomes" id="UP000232323">
    <property type="component" value="Unassembled WGS sequence"/>
</dbReference>
<evidence type="ECO:0000259" key="8">
    <source>
        <dbReference type="PROSITE" id="PS50011"/>
    </source>
</evidence>
<feature type="binding site" evidence="6">
    <location>
        <begin position="338"/>
        <end position="339"/>
    </location>
    <ligand>
        <name>ATP</name>
        <dbReference type="ChEBI" id="CHEBI:30616"/>
    </ligand>
</feature>
<feature type="domain" description="Protein kinase" evidence="8">
    <location>
        <begin position="212"/>
        <end position="477"/>
    </location>
</feature>
<protein>
    <recommendedName>
        <fullName evidence="8">Protein kinase domain-containing protein</fullName>
    </recommendedName>
</protein>
<organism evidence="9 10">
    <name type="scientific">Chlamydomonas eustigma</name>
    <dbReference type="NCBI Taxonomy" id="1157962"/>
    <lineage>
        <taxon>Eukaryota</taxon>
        <taxon>Viridiplantae</taxon>
        <taxon>Chlorophyta</taxon>
        <taxon>core chlorophytes</taxon>
        <taxon>Chlorophyceae</taxon>
        <taxon>CS clade</taxon>
        <taxon>Chlamydomonadales</taxon>
        <taxon>Chlamydomonadaceae</taxon>
        <taxon>Chlamydomonas</taxon>
    </lineage>
</organism>
<dbReference type="FunFam" id="1.10.510.10:FF:000813">
    <property type="entry name" value="Aurora-like kinase"/>
    <property type="match status" value="1"/>
</dbReference>
<dbReference type="InterPro" id="IPR000719">
    <property type="entry name" value="Prot_kinase_dom"/>
</dbReference>
<keyword evidence="10" id="KW-1185">Reference proteome</keyword>
<keyword evidence="2" id="KW-0808">Transferase</keyword>
<name>A0A250XAE6_9CHLO</name>